<evidence type="ECO:0000256" key="5">
    <source>
        <dbReference type="ARBA" id="ARBA00023014"/>
    </source>
</evidence>
<dbReference type="InterPro" id="IPR009010">
    <property type="entry name" value="Asp_de-COase-like_dom_sf"/>
</dbReference>
<dbReference type="InterPro" id="IPR006657">
    <property type="entry name" value="MoPterin_dinucl-bd_dom"/>
</dbReference>
<name>A0A1G6IDT3_9RHOB</name>
<sequence length="696" mass="74764">MTESMVQYRSCNICEAMCGLIVAHDGQDVLSIRPDPEDPLSRGHICPKAVALQDFRTDPDRVTKPLLKRGGDFEEITWDAAFDHAAERIRAVQAAHGPDSVAVYLGNPNAHKFGNMLNLPGLIKAIGTRNRYSSSTADQIPHHVAAIHMLGHPMLMPIPDIDRTDFLLIIGGNPVISNGSMMTAPGYGRRMDAIKARGGRVVVIDPRRTETAERAGEHHFIRPESDAWLILSMIHVILSDGPARLGHLAPLVDGLDALAQAVRPFTPEAAAEATGIDAGTIRALARDFAAAPRAVCYARMGASTQSFGTLCQWAANALNIVTGNFDAEGGAMFTTPALDYVGLTSRKGKQRSYPERRSRVSGQPLYNGEFPVSTLAEEIETPGAGQIRALVTVAGNPVLTAPNGRRIERALEGLDFMLSLDIHVNDTTRHAELILPGTVALEEPMYDMVFHSFAVRNTVGYAPALFAPPHGNPPEWEVIARLAARLTGANSIGPTPEQVLAMLLPQGFHGDRITLDKLRSGGRPVDLGPLVPNLGTRLETPDGRLHLAPQMFLDDLPRLLTQTDARTVQRPFALIGRRQARSHNSWTQNSPRLVKGRNRCTVEVNPEDAARLGLRDGADAVVTSTAGSVTLPVEITAAMAPGVVSIPQGWGQKNGRLGAATQTATVSINDLTDDSRTDPLSGNAAFNGLPVALHPA</sequence>
<evidence type="ECO:0000256" key="4">
    <source>
        <dbReference type="ARBA" id="ARBA00023004"/>
    </source>
</evidence>
<dbReference type="InterPro" id="IPR050123">
    <property type="entry name" value="Prok_molybdopt-oxidoreductase"/>
</dbReference>
<dbReference type="PROSITE" id="PS51669">
    <property type="entry name" value="4FE4S_MOW_BIS_MGD"/>
    <property type="match status" value="1"/>
</dbReference>
<dbReference type="SMART" id="SM00926">
    <property type="entry name" value="Molybdop_Fe4S4"/>
    <property type="match status" value="1"/>
</dbReference>
<dbReference type="PANTHER" id="PTHR43105">
    <property type="entry name" value="RESPIRATORY NITRATE REDUCTASE"/>
    <property type="match status" value="1"/>
</dbReference>
<dbReference type="GO" id="GO:0016491">
    <property type="term" value="F:oxidoreductase activity"/>
    <property type="evidence" value="ECO:0007669"/>
    <property type="project" value="UniProtKB-KW"/>
</dbReference>
<dbReference type="PANTHER" id="PTHR43105:SF9">
    <property type="entry name" value="NADPH-FE(3+) OXIDOREDUCTASE SUBUNIT ALPHA"/>
    <property type="match status" value="1"/>
</dbReference>
<dbReference type="GO" id="GO:1990204">
    <property type="term" value="C:oxidoreductase complex"/>
    <property type="evidence" value="ECO:0007669"/>
    <property type="project" value="UniProtKB-ARBA"/>
</dbReference>
<keyword evidence="3" id="KW-0560">Oxidoreductase</keyword>
<dbReference type="Gene3D" id="2.20.25.90">
    <property type="entry name" value="ADC-like domains"/>
    <property type="match status" value="1"/>
</dbReference>
<dbReference type="OrthoDB" id="9759518at2"/>
<dbReference type="GO" id="GO:0051539">
    <property type="term" value="F:4 iron, 4 sulfur cluster binding"/>
    <property type="evidence" value="ECO:0007669"/>
    <property type="project" value="UniProtKB-KW"/>
</dbReference>
<keyword evidence="2" id="KW-0479">Metal-binding</keyword>
<dbReference type="STRING" id="639004.SAMN04488239_10196"/>
<dbReference type="Pfam" id="PF01568">
    <property type="entry name" value="Molydop_binding"/>
    <property type="match status" value="1"/>
</dbReference>
<dbReference type="Gene3D" id="3.40.50.740">
    <property type="match status" value="1"/>
</dbReference>
<dbReference type="SUPFAM" id="SSF50692">
    <property type="entry name" value="ADC-like"/>
    <property type="match status" value="1"/>
</dbReference>
<evidence type="ECO:0000256" key="3">
    <source>
        <dbReference type="ARBA" id="ARBA00023002"/>
    </source>
</evidence>
<keyword evidence="8" id="KW-1185">Reference proteome</keyword>
<dbReference type="Gene3D" id="2.40.40.20">
    <property type="match status" value="1"/>
</dbReference>
<dbReference type="GO" id="GO:0045333">
    <property type="term" value="P:cellular respiration"/>
    <property type="evidence" value="ECO:0007669"/>
    <property type="project" value="UniProtKB-ARBA"/>
</dbReference>
<keyword evidence="4" id="KW-0408">Iron</keyword>
<dbReference type="CDD" id="cd02782">
    <property type="entry name" value="MopB_CT_1"/>
    <property type="match status" value="1"/>
</dbReference>
<dbReference type="Pfam" id="PF04879">
    <property type="entry name" value="Molybdop_Fe4S4"/>
    <property type="match status" value="1"/>
</dbReference>
<dbReference type="GO" id="GO:0016020">
    <property type="term" value="C:membrane"/>
    <property type="evidence" value="ECO:0007669"/>
    <property type="project" value="TreeGrafter"/>
</dbReference>
<evidence type="ECO:0000256" key="1">
    <source>
        <dbReference type="ARBA" id="ARBA00022485"/>
    </source>
</evidence>
<dbReference type="GO" id="GO:0043546">
    <property type="term" value="F:molybdopterin cofactor binding"/>
    <property type="evidence" value="ECO:0007669"/>
    <property type="project" value="InterPro"/>
</dbReference>
<accession>A0A1G6IDT3</accession>
<dbReference type="AlphaFoldDB" id="A0A1G6IDT3"/>
<dbReference type="EMBL" id="FMZV01000001">
    <property type="protein sequence ID" value="SDC04651.1"/>
    <property type="molecule type" value="Genomic_DNA"/>
</dbReference>
<evidence type="ECO:0000313" key="7">
    <source>
        <dbReference type="EMBL" id="SDC04651.1"/>
    </source>
</evidence>
<dbReference type="InterPro" id="IPR006656">
    <property type="entry name" value="Mopterin_OxRdtase"/>
</dbReference>
<dbReference type="Gene3D" id="3.40.228.10">
    <property type="entry name" value="Dimethylsulfoxide Reductase, domain 2"/>
    <property type="match status" value="1"/>
</dbReference>
<feature type="domain" description="4Fe-4S Mo/W bis-MGD-type" evidence="6">
    <location>
        <begin position="1"/>
        <end position="60"/>
    </location>
</feature>
<evidence type="ECO:0000313" key="8">
    <source>
        <dbReference type="Proteomes" id="UP000199628"/>
    </source>
</evidence>
<dbReference type="CDD" id="cd02762">
    <property type="entry name" value="MopB_1"/>
    <property type="match status" value="1"/>
</dbReference>
<evidence type="ECO:0000256" key="2">
    <source>
        <dbReference type="ARBA" id="ARBA00022723"/>
    </source>
</evidence>
<dbReference type="SUPFAM" id="SSF53706">
    <property type="entry name" value="Formate dehydrogenase/DMSO reductase, domains 1-3"/>
    <property type="match status" value="1"/>
</dbReference>
<dbReference type="GO" id="GO:0046872">
    <property type="term" value="F:metal ion binding"/>
    <property type="evidence" value="ECO:0007669"/>
    <property type="project" value="UniProtKB-KW"/>
</dbReference>
<gene>
    <name evidence="7" type="ORF">SAMN04488239_10196</name>
</gene>
<protein>
    <submittedName>
        <fullName evidence="7">Anaerobic selenocysteine-containing dehydrogenase</fullName>
    </submittedName>
</protein>
<proteinExistence type="predicted"/>
<dbReference type="Pfam" id="PF00384">
    <property type="entry name" value="Molybdopterin"/>
    <property type="match status" value="1"/>
</dbReference>
<dbReference type="InterPro" id="IPR006963">
    <property type="entry name" value="Mopterin_OxRdtase_4Fe-4S_dom"/>
</dbReference>
<dbReference type="RefSeq" id="WP_093026755.1">
    <property type="nucleotide sequence ID" value="NZ_FMZV01000001.1"/>
</dbReference>
<dbReference type="Proteomes" id="UP000199628">
    <property type="component" value="Unassembled WGS sequence"/>
</dbReference>
<evidence type="ECO:0000259" key="6">
    <source>
        <dbReference type="PROSITE" id="PS51669"/>
    </source>
</evidence>
<keyword evidence="5" id="KW-0411">Iron-sulfur</keyword>
<organism evidence="7 8">
    <name type="scientific">Ruegeria marina</name>
    <dbReference type="NCBI Taxonomy" id="639004"/>
    <lineage>
        <taxon>Bacteria</taxon>
        <taxon>Pseudomonadati</taxon>
        <taxon>Pseudomonadota</taxon>
        <taxon>Alphaproteobacteria</taxon>
        <taxon>Rhodobacterales</taxon>
        <taxon>Roseobacteraceae</taxon>
        <taxon>Ruegeria</taxon>
    </lineage>
</organism>
<keyword evidence="1" id="KW-0004">4Fe-4S</keyword>
<reference evidence="8" key="1">
    <citation type="submission" date="2016-10" db="EMBL/GenBank/DDBJ databases">
        <authorList>
            <person name="Varghese N."/>
            <person name="Submissions S."/>
        </authorList>
    </citation>
    <scope>NUCLEOTIDE SEQUENCE [LARGE SCALE GENOMIC DNA]</scope>
    <source>
        <strain evidence="8">CGMCC 1.9108</strain>
    </source>
</reference>